<keyword evidence="2" id="KW-1185">Reference proteome</keyword>
<dbReference type="AlphaFoldDB" id="A0A2W4BKJ0"/>
<name>A0A2W4BKJ0_9ENTE</name>
<accession>A0A2W4BKJ0</accession>
<comment type="caution">
    <text evidence="1">The sequence shown here is derived from an EMBL/GenBank/DDBJ whole genome shotgun (WGS) entry which is preliminary data.</text>
</comment>
<dbReference type="Proteomes" id="UP000249828">
    <property type="component" value="Unassembled WGS sequence"/>
</dbReference>
<feature type="non-terminal residue" evidence="1">
    <location>
        <position position="1"/>
    </location>
</feature>
<evidence type="ECO:0000313" key="1">
    <source>
        <dbReference type="EMBL" id="PZL72999.1"/>
    </source>
</evidence>
<dbReference type="EMBL" id="PIEU01000073">
    <property type="protein sequence ID" value="PZL72999.1"/>
    <property type="molecule type" value="Genomic_DNA"/>
</dbReference>
<dbReference type="RefSeq" id="WP_220038439.1">
    <property type="nucleotide sequence ID" value="NZ_PIEU01000073.1"/>
</dbReference>
<protein>
    <recommendedName>
        <fullName evidence="3">Pre-toxin TG domain-containing protein</fullName>
    </recommendedName>
</protein>
<evidence type="ECO:0008006" key="3">
    <source>
        <dbReference type="Google" id="ProtNLM"/>
    </source>
</evidence>
<reference evidence="1 2" key="1">
    <citation type="submission" date="2017-11" db="EMBL/GenBank/DDBJ databases">
        <title>Draft genome sequence of Enterococcus plantarum TRW2 strain isolated from lettuce.</title>
        <authorList>
            <person name="Kim E.B."/>
            <person name="Marco M.L."/>
            <person name="Williams T.R."/>
            <person name="You I.H."/>
        </authorList>
    </citation>
    <scope>NUCLEOTIDE SEQUENCE [LARGE SCALE GENOMIC DNA]</scope>
    <source>
        <strain evidence="1 2">TRW2</strain>
    </source>
</reference>
<sequence length="258" mass="28111">DREYRLIDLGYGKMWLWVKKGKTSATAADIDVTLACNKWLSRMSDKYGLSFIQGNRQKGVDELFYEQNATLIKELATGIDSVTGKKLTQAEMLGKASLLANGIITIGVMVKGVINVGKTQSAKPRNTNKKASGADIPKPNVGVVQSRINVANGPTRFSSSENAGFNHVLDRHFNPNRNAGQFTISQDKLKNILSNKNTVNIPVKEIPGNQFERIIDIGEPAGTIKPSIPDIGGTSTNYIRIITDKAGNLITTYPIPKP</sequence>
<evidence type="ECO:0000313" key="2">
    <source>
        <dbReference type="Proteomes" id="UP000249828"/>
    </source>
</evidence>
<organism evidence="1 2">
    <name type="scientific">Enterococcus plantarum</name>
    <dbReference type="NCBI Taxonomy" id="1077675"/>
    <lineage>
        <taxon>Bacteria</taxon>
        <taxon>Bacillati</taxon>
        <taxon>Bacillota</taxon>
        <taxon>Bacilli</taxon>
        <taxon>Lactobacillales</taxon>
        <taxon>Enterococcaceae</taxon>
        <taxon>Enterococcus</taxon>
    </lineage>
</organism>
<proteinExistence type="predicted"/>
<gene>
    <name evidence="1" type="ORF">CI088_09600</name>
</gene>